<accession>A0A855WTL8</accession>
<reference evidence="2 3" key="1">
    <citation type="journal article" date="2018" name="ISME J.">
        <title>A methanotrophic archaeon couples anaerobic oxidation of methane to Fe(III) reduction.</title>
        <authorList>
            <person name="Cai C."/>
            <person name="Leu A.O."/>
            <person name="Xie G.J."/>
            <person name="Guo J."/>
            <person name="Feng Y."/>
            <person name="Zhao J.X."/>
            <person name="Tyson G.W."/>
            <person name="Yuan Z."/>
            <person name="Hu S."/>
        </authorList>
    </citation>
    <scope>NUCLEOTIDE SEQUENCE [LARGE SCALE GENOMIC DNA]</scope>
    <source>
        <strain evidence="2">FeB_12</strain>
    </source>
</reference>
<dbReference type="Proteomes" id="UP000250918">
    <property type="component" value="Unassembled WGS sequence"/>
</dbReference>
<dbReference type="InterPro" id="IPR050445">
    <property type="entry name" value="Bact_polysacc_biosynth/exp"/>
</dbReference>
<comment type="caution">
    <text evidence="2">The sequence shown here is derived from an EMBL/GenBank/DDBJ whole genome shotgun (WGS) entry which is preliminary data.</text>
</comment>
<protein>
    <recommendedName>
        <fullName evidence="4">CpsD/CapB family tyrosine-protein kinase</fullName>
    </recommendedName>
</protein>
<feature type="non-terminal residue" evidence="2">
    <location>
        <position position="1"/>
    </location>
</feature>
<dbReference type="GO" id="GO:0004713">
    <property type="term" value="F:protein tyrosine kinase activity"/>
    <property type="evidence" value="ECO:0007669"/>
    <property type="project" value="TreeGrafter"/>
</dbReference>
<feature type="region of interest" description="Disordered" evidence="1">
    <location>
        <begin position="83"/>
        <end position="124"/>
    </location>
</feature>
<dbReference type="Gene3D" id="3.40.50.300">
    <property type="entry name" value="P-loop containing nucleotide triphosphate hydrolases"/>
    <property type="match status" value="1"/>
</dbReference>
<dbReference type="PANTHER" id="PTHR32309:SF13">
    <property type="entry name" value="FERRIC ENTEROBACTIN TRANSPORT PROTEIN FEPE"/>
    <property type="match status" value="1"/>
</dbReference>
<dbReference type="SUPFAM" id="SSF52540">
    <property type="entry name" value="P-loop containing nucleoside triphosphate hydrolases"/>
    <property type="match status" value="1"/>
</dbReference>
<dbReference type="PANTHER" id="PTHR32309">
    <property type="entry name" value="TYROSINE-PROTEIN KINASE"/>
    <property type="match status" value="1"/>
</dbReference>
<sequence length="124" mass="13544">YYDLIIMDCAPVIPVSDPMLLSHEVDGVLFVVKAGSTQRDVVLRARDILASSTNRVLGVVLNNSDDALPYYYSHEYYGYDYRQKPTGGKKSVGSSAKPNEPPVEEPPSPPPAKTDSGKKNSLSQ</sequence>
<dbReference type="GO" id="GO:0005886">
    <property type="term" value="C:plasma membrane"/>
    <property type="evidence" value="ECO:0007669"/>
    <property type="project" value="TreeGrafter"/>
</dbReference>
<proteinExistence type="predicted"/>
<name>A0A855WTL8_9BACT</name>
<gene>
    <name evidence="2" type="ORF">C3F09_12730</name>
</gene>
<evidence type="ECO:0000256" key="1">
    <source>
        <dbReference type="SAM" id="MobiDB-lite"/>
    </source>
</evidence>
<dbReference type="InterPro" id="IPR027417">
    <property type="entry name" value="P-loop_NTPase"/>
</dbReference>
<organism evidence="2 3">
    <name type="scientific">candidate division GN15 bacterium</name>
    <dbReference type="NCBI Taxonomy" id="2072418"/>
    <lineage>
        <taxon>Bacteria</taxon>
        <taxon>candidate division GN15</taxon>
    </lineage>
</organism>
<evidence type="ECO:0000313" key="3">
    <source>
        <dbReference type="Proteomes" id="UP000250918"/>
    </source>
</evidence>
<evidence type="ECO:0000313" key="2">
    <source>
        <dbReference type="EMBL" id="PWB67852.1"/>
    </source>
</evidence>
<dbReference type="AlphaFoldDB" id="A0A855WTL8"/>
<dbReference type="EMBL" id="PQAP01000228">
    <property type="protein sequence ID" value="PWB67852.1"/>
    <property type="molecule type" value="Genomic_DNA"/>
</dbReference>
<feature type="compositionally biased region" description="Pro residues" evidence="1">
    <location>
        <begin position="99"/>
        <end position="112"/>
    </location>
</feature>
<evidence type="ECO:0008006" key="4">
    <source>
        <dbReference type="Google" id="ProtNLM"/>
    </source>
</evidence>